<dbReference type="Proteomes" id="UP000094336">
    <property type="component" value="Unassembled WGS sequence"/>
</dbReference>
<dbReference type="RefSeq" id="XP_018987694.1">
    <property type="nucleotide sequence ID" value="XM_019132565.1"/>
</dbReference>
<reference evidence="2" key="1">
    <citation type="submission" date="2016-05" db="EMBL/GenBank/DDBJ databases">
        <title>Comparative genomics of biotechnologically important yeasts.</title>
        <authorList>
            <consortium name="DOE Joint Genome Institute"/>
            <person name="Riley R."/>
            <person name="Haridas S."/>
            <person name="Wolfe K.H."/>
            <person name="Lopes M.R."/>
            <person name="Hittinger C.T."/>
            <person name="Goker M."/>
            <person name="Salamov A."/>
            <person name="Wisecaver J."/>
            <person name="Long T.M."/>
            <person name="Aerts A.L."/>
            <person name="Barry K."/>
            <person name="Choi C."/>
            <person name="Clum A."/>
            <person name="Coughlan A.Y."/>
            <person name="Deshpande S."/>
            <person name="Douglass A.P."/>
            <person name="Hanson S.J."/>
            <person name="Klenk H.-P."/>
            <person name="Labutti K."/>
            <person name="Lapidus A."/>
            <person name="Lindquist E."/>
            <person name="Lipzen A."/>
            <person name="Meier-Kolthoff J.P."/>
            <person name="Ohm R.A."/>
            <person name="Otillar R.P."/>
            <person name="Pangilinan J."/>
            <person name="Peng Y."/>
            <person name="Rokas A."/>
            <person name="Rosa C.A."/>
            <person name="Scheuner C."/>
            <person name="Sibirny A.A."/>
            <person name="Slot J.C."/>
            <person name="Stielow J.B."/>
            <person name="Sun H."/>
            <person name="Kurtzman C.P."/>
            <person name="Blackwell M."/>
            <person name="Grigoriev I.V."/>
            <person name="Jeffries T.W."/>
        </authorList>
    </citation>
    <scope>NUCLEOTIDE SEQUENCE [LARGE SCALE GENOMIC DNA]</scope>
    <source>
        <strain evidence="2">NRRL Y-12698</strain>
    </source>
</reference>
<gene>
    <name evidence="1" type="ORF">BABINDRAFT_71105</name>
</gene>
<dbReference type="GeneID" id="30150418"/>
<dbReference type="AlphaFoldDB" id="A0A1E3QXI3"/>
<name>A0A1E3QXI3_9ASCO</name>
<evidence type="ECO:0000313" key="2">
    <source>
        <dbReference type="Proteomes" id="UP000094336"/>
    </source>
</evidence>
<protein>
    <submittedName>
        <fullName evidence="1">Uncharacterized protein</fullName>
    </submittedName>
</protein>
<proteinExistence type="predicted"/>
<evidence type="ECO:0000313" key="1">
    <source>
        <dbReference type="EMBL" id="ODQ82366.1"/>
    </source>
</evidence>
<organism evidence="1 2">
    <name type="scientific">Babjeviella inositovora NRRL Y-12698</name>
    <dbReference type="NCBI Taxonomy" id="984486"/>
    <lineage>
        <taxon>Eukaryota</taxon>
        <taxon>Fungi</taxon>
        <taxon>Dikarya</taxon>
        <taxon>Ascomycota</taxon>
        <taxon>Saccharomycotina</taxon>
        <taxon>Pichiomycetes</taxon>
        <taxon>Serinales incertae sedis</taxon>
        <taxon>Babjeviella</taxon>
    </lineage>
</organism>
<dbReference type="EMBL" id="KV454426">
    <property type="protein sequence ID" value="ODQ82366.1"/>
    <property type="molecule type" value="Genomic_DNA"/>
</dbReference>
<sequence>MIHSSTFHNWMVSCSWLLASLLFACLTGIIRRSIAQYGHILLIIDIRPFKTQKIRLHLLY</sequence>
<accession>A0A1E3QXI3</accession>
<keyword evidence="2" id="KW-1185">Reference proteome</keyword>